<sequence>MSRHGVNYSGNPCGFQPQNLIKIPHKLILFFLLKKYILITVYLYGFLLGAGMTIPVTCFTT</sequence>
<accession>A0A0F0CTP9</accession>
<keyword evidence="1" id="KW-0472">Membrane</keyword>
<name>A0A0F0CTP9_9BACT</name>
<keyword evidence="1" id="KW-1133">Transmembrane helix</keyword>
<evidence type="ECO:0000313" key="3">
    <source>
        <dbReference type="Proteomes" id="UP000033428"/>
    </source>
</evidence>
<organism evidence="2 3">
    <name type="scientific">Candidatus Omnitrophus magneticus</name>
    <dbReference type="NCBI Taxonomy" id="1609969"/>
    <lineage>
        <taxon>Bacteria</taxon>
        <taxon>Pseudomonadati</taxon>
        <taxon>Candidatus Omnitrophota</taxon>
        <taxon>Candidatus Omnitrophus</taxon>
    </lineage>
</organism>
<comment type="caution">
    <text evidence="2">The sequence shown here is derived from an EMBL/GenBank/DDBJ whole genome shotgun (WGS) entry which is preliminary data.</text>
</comment>
<keyword evidence="1" id="KW-0812">Transmembrane</keyword>
<dbReference type="AlphaFoldDB" id="A0A0F0CTP9"/>
<protein>
    <submittedName>
        <fullName evidence="2">Uncharacterized protein</fullName>
    </submittedName>
</protein>
<gene>
    <name evidence="2" type="ORF">OMAG_000724</name>
</gene>
<dbReference type="EMBL" id="JYNY01000164">
    <property type="protein sequence ID" value="KJJ85399.1"/>
    <property type="molecule type" value="Genomic_DNA"/>
</dbReference>
<reference evidence="2 3" key="1">
    <citation type="submission" date="2015-02" db="EMBL/GenBank/DDBJ databases">
        <title>Single-cell genomics of uncultivated deep-branching MTB reveals a conserved set of magnetosome genes.</title>
        <authorList>
            <person name="Kolinko S."/>
            <person name="Richter M."/>
            <person name="Glockner F.O."/>
            <person name="Brachmann A."/>
            <person name="Schuler D."/>
        </authorList>
    </citation>
    <scope>NUCLEOTIDE SEQUENCE [LARGE SCALE GENOMIC DNA]</scope>
    <source>
        <strain evidence="2">SKK-01</strain>
    </source>
</reference>
<proteinExistence type="predicted"/>
<keyword evidence="3" id="KW-1185">Reference proteome</keyword>
<dbReference type="Proteomes" id="UP000033428">
    <property type="component" value="Unassembled WGS sequence"/>
</dbReference>
<feature type="transmembrane region" description="Helical" evidence="1">
    <location>
        <begin position="36"/>
        <end position="56"/>
    </location>
</feature>
<evidence type="ECO:0000313" key="2">
    <source>
        <dbReference type="EMBL" id="KJJ85399.1"/>
    </source>
</evidence>
<evidence type="ECO:0000256" key="1">
    <source>
        <dbReference type="SAM" id="Phobius"/>
    </source>
</evidence>